<keyword evidence="3" id="KW-1185">Reference proteome</keyword>
<reference evidence="2" key="3">
    <citation type="submission" date="2025-09" db="UniProtKB">
        <authorList>
            <consortium name="Ensembl"/>
        </authorList>
    </citation>
    <scope>IDENTIFICATION</scope>
</reference>
<dbReference type="Proteomes" id="UP000008227">
    <property type="component" value="Chromosome 2"/>
</dbReference>
<dbReference type="GO" id="GO:0007186">
    <property type="term" value="P:G protein-coupled receptor signaling pathway"/>
    <property type="evidence" value="ECO:0007669"/>
    <property type="project" value="InterPro"/>
</dbReference>
<organism evidence="2 3">
    <name type="scientific">Sus scrofa</name>
    <name type="common">Pig</name>
    <dbReference type="NCBI Taxonomy" id="9823"/>
    <lineage>
        <taxon>Eukaryota</taxon>
        <taxon>Metazoa</taxon>
        <taxon>Chordata</taxon>
        <taxon>Craniata</taxon>
        <taxon>Vertebrata</taxon>
        <taxon>Euteleostomi</taxon>
        <taxon>Mammalia</taxon>
        <taxon>Eutheria</taxon>
        <taxon>Laurasiatheria</taxon>
        <taxon>Artiodactyla</taxon>
        <taxon>Suina</taxon>
        <taxon>Suidae</taxon>
        <taxon>Sus</taxon>
    </lineage>
</organism>
<dbReference type="InterPro" id="IPR036284">
    <property type="entry name" value="GGL_sf"/>
</dbReference>
<reference evidence="2" key="2">
    <citation type="submission" date="2025-08" db="UniProtKB">
        <authorList>
            <consortium name="Ensembl"/>
        </authorList>
    </citation>
    <scope>IDENTIFICATION</scope>
</reference>
<dbReference type="InterPro" id="IPR015898">
    <property type="entry name" value="G-protein_gamma-like_dom"/>
</dbReference>
<dbReference type="SUPFAM" id="SSF48670">
    <property type="entry name" value="Transducin (heterotrimeric G protein), gamma chain"/>
    <property type="match status" value="1"/>
</dbReference>
<dbReference type="Gene3D" id="4.10.260.10">
    <property type="entry name" value="Transducin (heterotrimeric G protein), gamma chain"/>
    <property type="match status" value="1"/>
</dbReference>
<sequence>SVNQCLEFKVVRQLQLEAGLNLKGFSQAAAALKHFCLQNAQHDLLLTGKLCSFSVVTFSKPLFMNNDYSKAS</sequence>
<evidence type="ECO:0000313" key="3">
    <source>
        <dbReference type="Proteomes" id="UP000008227"/>
    </source>
</evidence>
<feature type="domain" description="G protein gamma" evidence="1">
    <location>
        <begin position="1"/>
        <end position="62"/>
    </location>
</feature>
<name>A0A8W4FHD3_PIG</name>
<accession>A0A8W4FHD3</accession>
<reference evidence="2" key="1">
    <citation type="journal article" date="2020" name="Gigascience">
        <title>An improved pig reference genome sequence to enable pig genetics and genomics research.</title>
        <authorList>
            <person name="Warr A."/>
            <person name="Affara N."/>
            <person name="Aken B."/>
            <person name="Beiki H."/>
            <person name="Bickhart D.M."/>
            <person name="Billis K."/>
            <person name="Chow W."/>
            <person name="Eory L."/>
            <person name="Finlayson H.A."/>
            <person name="Flicek P."/>
            <person name="Giron C.G."/>
            <person name="Griffin D.K."/>
            <person name="Hall R."/>
            <person name="Hannum G."/>
            <person name="Hourlier T."/>
            <person name="Howe K."/>
            <person name="Hume D.A."/>
            <person name="Izuogu O."/>
            <person name="Kim K."/>
            <person name="Koren S."/>
            <person name="Liu H."/>
            <person name="Manchanda N."/>
            <person name="Martin F.J."/>
            <person name="Nonneman D.J."/>
            <person name="O'Connor R.E."/>
            <person name="Phillippy A.M."/>
            <person name="Rohrer G.A."/>
            <person name="Rosen B.D."/>
            <person name="Rund L.A."/>
            <person name="Sargent C.A."/>
            <person name="Schook L.B."/>
            <person name="Schroeder S.G."/>
            <person name="Schwartz A.S."/>
            <person name="Skinner B.M."/>
            <person name="Talbot R."/>
            <person name="Tseng E."/>
            <person name="Tuggle C.K."/>
            <person name="Watson M."/>
            <person name="Smith T.P.L."/>
            <person name="Archibald A.L."/>
        </authorList>
    </citation>
    <scope>NUCLEOTIDE SEQUENCE [LARGE SCALE GENOMIC DNA]</scope>
    <source>
        <strain evidence="2">Duroc</strain>
    </source>
</reference>
<dbReference type="AlphaFoldDB" id="A0A8W4FHD3"/>
<protein>
    <recommendedName>
        <fullName evidence="1">G protein gamma domain-containing protein</fullName>
    </recommendedName>
</protein>
<evidence type="ECO:0000259" key="1">
    <source>
        <dbReference type="PROSITE" id="PS50058"/>
    </source>
</evidence>
<proteinExistence type="predicted"/>
<dbReference type="Ensembl" id="ENSSSCT00000105045.1">
    <property type="protein sequence ID" value="ENSSSCP00000078734.1"/>
    <property type="gene ID" value="ENSSSCG00000059175.1"/>
</dbReference>
<evidence type="ECO:0000313" key="2">
    <source>
        <dbReference type="Ensembl" id="ENSSSCP00000078734.1"/>
    </source>
</evidence>
<dbReference type="PROSITE" id="PS50058">
    <property type="entry name" value="G_PROTEIN_GAMMA"/>
    <property type="match status" value="1"/>
</dbReference>